<dbReference type="Proteomes" id="UP001178507">
    <property type="component" value="Unassembled WGS sequence"/>
</dbReference>
<accession>A0AA36I4F5</accession>
<dbReference type="EMBL" id="CAUJNA010000636">
    <property type="protein sequence ID" value="CAJ1379504.1"/>
    <property type="molecule type" value="Genomic_DNA"/>
</dbReference>
<gene>
    <name evidence="3" type="ORF">EVOR1521_LOCUS7735</name>
</gene>
<comment type="caution">
    <text evidence="3">The sequence shown here is derived from an EMBL/GenBank/DDBJ whole genome shotgun (WGS) entry which is preliminary data.</text>
</comment>
<sequence length="1154" mass="129027">MWGQSKELKAVTAKLEAWAQDTFGGSDYLSKLFGGNPAALKDTFQTLLVRLDKLQPQHIFTRHATQATVPSPDDESVELYLNPWHLGYEPCFSLKGPSKMVYILRLFREFLERPFDSASNPILINFKGLQPGAPIPSFQVSISIGFTKSIAMKLILLGAIQTNLTDGELTLLAPHLRAMFAFKCIYRSTGNAKEDRFRALQEKFSESSRPRPDPVQISGILLQQCVEEGRAWKDGSGDLIAQFNAGSGVDCKRLSDLEQTVVTMYPNLMQESQELIAYHWSNYPAKNSGLTYKQLACEQVRCGSKPRIDCELWRSILSTDMVKVHWFVARRVRYFLHKLGDAKRLRKRVNLTANAASFRDQKDDETCWAITCLFVHYLPAFKELLTAAQMDSLGNKFIRGYLDMELVEKYRVADPQLTASSFRMLQEFGVKSGVAIKIDEAKADLDLQKAELNTAIAKLNKEQKKFLDFKESMANFQRAGLGLQAELVDKQKASQRAAVEVHQETHYPLRDLAELGHATTFVESCANRFANEAGIADEECHRIFWLNSSTLGCDAVKNTIEAIKEFSGHIASDPRRSCMIIAAPTTGAFGNEYSEHDVHEQALKILDALRDVDNRLLVREITVVFDPSTIPAQSKRPANHKFYMAVSDQVGTDKELLSIYSKSVLWRRQTVPCTKQSAQCIMNPIRNYVDPRRDFSTAGSTGPGDVSRPARRKQWLSGWTLPAAFLDGIWLSMGKGRNSMVAFIDVFAYDHSTAECVMRRSSNSTEPMHLWIGTCWAEANTRDDHQQGKRVENQKISRWLLVAVRRRLQNMAEQSIMKIPNWEALAQFVDNRTTPVLQESDFQVTFPSGADTLPFTQKFLNVMSEKLVTDDLKEQWAQVVQDHNALYNPQGKAYDGTKRAAEGGSADGPMTKKQKTKEVVTVEDSLEDIKKKHKVTAFAYGGGQVVIASDGHMWFAAGEAKATLSPMDPPLALVFGSFKINEDAKKIMQGKAFYYEVGFSNDEVMGHFRKGEEPGESAETLRSFLSKLESGGKDISSLEIACHKVEPKIEKDAAGDVTKRAFEVKDASAIVFSPQPAPRKVASSKPPTWEDAGSLLFAASSSVLEEFKKQELIVLGQRWAVTSSEQSWGMNPDKPGLYPACELEVPAGKIAKLV</sequence>
<organism evidence="3 4">
    <name type="scientific">Effrenium voratum</name>
    <dbReference type="NCBI Taxonomy" id="2562239"/>
    <lineage>
        <taxon>Eukaryota</taxon>
        <taxon>Sar</taxon>
        <taxon>Alveolata</taxon>
        <taxon>Dinophyceae</taxon>
        <taxon>Suessiales</taxon>
        <taxon>Symbiodiniaceae</taxon>
        <taxon>Effrenium</taxon>
    </lineage>
</organism>
<feature type="coiled-coil region" evidence="1">
    <location>
        <begin position="438"/>
        <end position="465"/>
    </location>
</feature>
<evidence type="ECO:0000256" key="1">
    <source>
        <dbReference type="SAM" id="Coils"/>
    </source>
</evidence>
<evidence type="ECO:0000256" key="2">
    <source>
        <dbReference type="SAM" id="MobiDB-lite"/>
    </source>
</evidence>
<reference evidence="3" key="1">
    <citation type="submission" date="2023-08" db="EMBL/GenBank/DDBJ databases">
        <authorList>
            <person name="Chen Y."/>
            <person name="Shah S."/>
            <person name="Dougan E. K."/>
            <person name="Thang M."/>
            <person name="Chan C."/>
        </authorList>
    </citation>
    <scope>NUCLEOTIDE SEQUENCE</scope>
</reference>
<dbReference type="AlphaFoldDB" id="A0AA36I4F5"/>
<keyword evidence="1" id="KW-0175">Coiled coil</keyword>
<proteinExistence type="predicted"/>
<protein>
    <submittedName>
        <fullName evidence="3">Uncharacterized protein</fullName>
    </submittedName>
</protein>
<keyword evidence="4" id="KW-1185">Reference proteome</keyword>
<evidence type="ECO:0000313" key="3">
    <source>
        <dbReference type="EMBL" id="CAJ1379504.1"/>
    </source>
</evidence>
<evidence type="ECO:0000313" key="4">
    <source>
        <dbReference type="Proteomes" id="UP001178507"/>
    </source>
</evidence>
<feature type="region of interest" description="Disordered" evidence="2">
    <location>
        <begin position="891"/>
        <end position="913"/>
    </location>
</feature>
<name>A0AA36I4F5_9DINO</name>